<protein>
    <submittedName>
        <fullName evidence="6">WD40 repeat-like protein</fullName>
    </submittedName>
</protein>
<dbReference type="GO" id="GO:0016567">
    <property type="term" value="P:protein ubiquitination"/>
    <property type="evidence" value="ECO:0007669"/>
    <property type="project" value="TreeGrafter"/>
</dbReference>
<evidence type="ECO:0000259" key="5">
    <source>
        <dbReference type="Pfam" id="PF23609"/>
    </source>
</evidence>
<evidence type="ECO:0000313" key="7">
    <source>
        <dbReference type="Proteomes" id="UP000193920"/>
    </source>
</evidence>
<dbReference type="PANTHER" id="PTHR14205">
    <property type="entry name" value="WD-REPEAT PROTEIN"/>
    <property type="match status" value="1"/>
</dbReference>
<dbReference type="STRING" id="1754190.A0A1Y2EYB8"/>
<keyword evidence="7" id="KW-1185">Reference proteome</keyword>
<accession>A0A1Y2EYB8</accession>
<dbReference type="SUPFAM" id="SSF50978">
    <property type="entry name" value="WD40 repeat-like"/>
    <property type="match status" value="1"/>
</dbReference>
<name>A0A1Y2EYB8_9FUNG</name>
<comment type="similarity">
    <text evidence="1">Belongs to the WD repeat EIPR1 family.</text>
</comment>
<feature type="domain" description="EIPR1-like beta-propeller" evidence="5">
    <location>
        <begin position="31"/>
        <end position="138"/>
    </location>
</feature>
<dbReference type="SMART" id="SM00320">
    <property type="entry name" value="WD40"/>
    <property type="match status" value="3"/>
</dbReference>
<feature type="repeat" description="WD" evidence="4">
    <location>
        <begin position="63"/>
        <end position="98"/>
    </location>
</feature>
<dbReference type="PANTHER" id="PTHR14205:SF15">
    <property type="entry name" value="EARP AND GARP COMPLEX-INTERACTING PROTEIN 1"/>
    <property type="match status" value="1"/>
</dbReference>
<dbReference type="OrthoDB" id="427795at2759"/>
<dbReference type="Pfam" id="PF23609">
    <property type="entry name" value="Beta-prop_EIPR1"/>
    <property type="match status" value="1"/>
</dbReference>
<keyword evidence="2 4" id="KW-0853">WD repeat</keyword>
<dbReference type="Gene3D" id="2.130.10.10">
    <property type="entry name" value="YVTN repeat-like/Quinoprotein amine dehydrogenase"/>
    <property type="match status" value="1"/>
</dbReference>
<proteinExistence type="inferred from homology"/>
<evidence type="ECO:0000256" key="1">
    <source>
        <dbReference type="ARBA" id="ARBA00005672"/>
    </source>
</evidence>
<gene>
    <name evidence="6" type="ORF">LY90DRAFT_501803</name>
</gene>
<evidence type="ECO:0000256" key="3">
    <source>
        <dbReference type="ARBA" id="ARBA00022737"/>
    </source>
</evidence>
<evidence type="ECO:0000256" key="2">
    <source>
        <dbReference type="ARBA" id="ARBA00022574"/>
    </source>
</evidence>
<dbReference type="Pfam" id="PF00400">
    <property type="entry name" value="WD40"/>
    <property type="match status" value="1"/>
</dbReference>
<dbReference type="PROSITE" id="PS00678">
    <property type="entry name" value="WD_REPEATS_1"/>
    <property type="match status" value="1"/>
</dbReference>
<evidence type="ECO:0000256" key="4">
    <source>
        <dbReference type="PROSITE-ProRule" id="PRU00221"/>
    </source>
</evidence>
<dbReference type="InterPro" id="IPR036322">
    <property type="entry name" value="WD40_repeat_dom_sf"/>
</dbReference>
<dbReference type="Proteomes" id="UP000193920">
    <property type="component" value="Unassembled WGS sequence"/>
</dbReference>
<organism evidence="6 7">
    <name type="scientific">Neocallimastix californiae</name>
    <dbReference type="NCBI Taxonomy" id="1754190"/>
    <lineage>
        <taxon>Eukaryota</taxon>
        <taxon>Fungi</taxon>
        <taxon>Fungi incertae sedis</taxon>
        <taxon>Chytridiomycota</taxon>
        <taxon>Chytridiomycota incertae sedis</taxon>
        <taxon>Neocallimastigomycetes</taxon>
        <taxon>Neocallimastigales</taxon>
        <taxon>Neocallimastigaceae</taxon>
        <taxon>Neocallimastix</taxon>
    </lineage>
</organism>
<dbReference type="PROSITE" id="PS50294">
    <property type="entry name" value="WD_REPEATS_REGION"/>
    <property type="match status" value="1"/>
</dbReference>
<dbReference type="InterPro" id="IPR001680">
    <property type="entry name" value="WD40_rpt"/>
</dbReference>
<dbReference type="InterPro" id="IPR019775">
    <property type="entry name" value="WD40_repeat_CS"/>
</dbReference>
<reference evidence="6 7" key="1">
    <citation type="submission" date="2016-08" db="EMBL/GenBank/DDBJ databases">
        <title>A Parts List for Fungal Cellulosomes Revealed by Comparative Genomics.</title>
        <authorList>
            <consortium name="DOE Joint Genome Institute"/>
            <person name="Haitjema C.H."/>
            <person name="Gilmore S.P."/>
            <person name="Henske J.K."/>
            <person name="Solomon K.V."/>
            <person name="De Groot R."/>
            <person name="Kuo A."/>
            <person name="Mondo S.J."/>
            <person name="Salamov A.A."/>
            <person name="Labutti K."/>
            <person name="Zhao Z."/>
            <person name="Chiniquy J."/>
            <person name="Barry K."/>
            <person name="Brewer H.M."/>
            <person name="Purvine S.O."/>
            <person name="Wright A.T."/>
            <person name="Boxma B."/>
            <person name="Van Alen T."/>
            <person name="Hackstein J.H."/>
            <person name="Baker S.E."/>
            <person name="Grigoriev I.V."/>
            <person name="O'Malley M.A."/>
        </authorList>
    </citation>
    <scope>NUCLEOTIDE SEQUENCE [LARGE SCALE GENOMIC DNA]</scope>
    <source>
        <strain evidence="6 7">G1</strain>
    </source>
</reference>
<dbReference type="InterPro" id="IPR040323">
    <property type="entry name" value="EIPR1"/>
</dbReference>
<evidence type="ECO:0000313" key="6">
    <source>
        <dbReference type="EMBL" id="ORY76477.1"/>
    </source>
</evidence>
<dbReference type="InterPro" id="IPR015943">
    <property type="entry name" value="WD40/YVTN_repeat-like_dom_sf"/>
</dbReference>
<dbReference type="PROSITE" id="PS50082">
    <property type="entry name" value="WD_REPEATS_2"/>
    <property type="match status" value="1"/>
</dbReference>
<keyword evidence="3" id="KW-0677">Repeat</keyword>
<sequence>MNNTNVTDDSIEEHFIDNLFTFNSDYKIKRVWSPHSGDVFVTANNEDILSWDCRKDGIAMKIENAHEMLVQDVDYNPNKPYFIATAGNDCNIKIWDIRLPNEPLKIMSDHSHWVWNVKFNHYHDQLLISSSSDCQVNLQSAVSVSSSAKFLEEKSLFVIDEKSDLEEKNSMDDSINMNYSSYEQELFYTGAGTSHPVDGIISTYDQHEDSVYSITWSNSDPWIFGSLSYDGRFVINIVPSEEKYKIFNITCS</sequence>
<dbReference type="EMBL" id="MCOG01000022">
    <property type="protein sequence ID" value="ORY76477.1"/>
    <property type="molecule type" value="Genomic_DNA"/>
</dbReference>
<dbReference type="AlphaFoldDB" id="A0A1Y2EYB8"/>
<comment type="caution">
    <text evidence="6">The sequence shown here is derived from an EMBL/GenBank/DDBJ whole genome shotgun (WGS) entry which is preliminary data.</text>
</comment>
<dbReference type="InterPro" id="IPR059104">
    <property type="entry name" value="Beta-prop_EIPR1-like"/>
</dbReference>